<protein>
    <recommendedName>
        <fullName evidence="3">Conserved oligomeric Golgi complex subunit 3</fullName>
    </recommendedName>
    <alternativeName>
        <fullName evidence="8">Component of oligomeric Golgi complex 3</fullName>
    </alternativeName>
</protein>
<organism evidence="11">
    <name type="scientific">Bionectria ochroleuca</name>
    <name type="common">Gliocladium roseum</name>
    <dbReference type="NCBI Taxonomy" id="29856"/>
    <lineage>
        <taxon>Eukaryota</taxon>
        <taxon>Fungi</taxon>
        <taxon>Dikarya</taxon>
        <taxon>Ascomycota</taxon>
        <taxon>Pezizomycotina</taxon>
        <taxon>Sordariomycetes</taxon>
        <taxon>Hypocreomycetidae</taxon>
        <taxon>Hypocreales</taxon>
        <taxon>Bionectriaceae</taxon>
        <taxon>Clonostachys</taxon>
    </lineage>
</organism>
<dbReference type="GO" id="GO:0000139">
    <property type="term" value="C:Golgi membrane"/>
    <property type="evidence" value="ECO:0007669"/>
    <property type="project" value="UniProtKB-SubCell"/>
</dbReference>
<evidence type="ECO:0000256" key="1">
    <source>
        <dbReference type="ARBA" id="ARBA00004395"/>
    </source>
</evidence>
<dbReference type="Pfam" id="PF20671">
    <property type="entry name" value="COG3_C"/>
    <property type="match status" value="1"/>
</dbReference>
<feature type="domain" description="Conserved oligomeric Golgi complex subunit 3 C-terminal" evidence="10">
    <location>
        <begin position="303"/>
        <end position="624"/>
    </location>
</feature>
<keyword evidence="6" id="KW-0333">Golgi apparatus</keyword>
<comment type="subcellular location">
    <subcellularLocation>
        <location evidence="1">Golgi apparatus membrane</location>
        <topology evidence="1">Peripheral membrane protein</topology>
    </subcellularLocation>
</comment>
<keyword evidence="7" id="KW-0472">Membrane</keyword>
<evidence type="ECO:0000256" key="3">
    <source>
        <dbReference type="ARBA" id="ARBA00020976"/>
    </source>
</evidence>
<accession>A0A0B7JP20</accession>
<comment type="similarity">
    <text evidence="2">Belongs to the COG3 family.</text>
</comment>
<sequence>MYEDSWYSYVPEVSPATTRTNQARRRGNTLLQQPHETANSVAETTVPIDNVYEEIENTNTPPEATVRRRAASTSDFYRKRTRETTTEKKSSGRKNRQWEALTLSVGALELENKTNCERPTYAGRSAELLEASQEKYLLYGDQLMLTEVHLDGLIHDANKTLDLLTTLSNSFKAVEAQTSSFQSQCEDLLSEQQRLEYLAEDVGTDLRYYTYLDTATRRLNAPGAGRLVDGEDFGGVVEDINACIEFMTDHENYRDHDTYLARYNSLLTKALHLLDHGFTSRLEKIMSEIGRQIAETQSESARHALAYGRFEEMVMDTYFLVPNVQRVIRHAYDQYGRKVDTPRDVSTYINSATNIFQTYLTARDRELKVMTQHDLEEYKTESKNLSIETASRNFIKQSFERVYNEETIFIKIFSVEPSWSNAVDSAFHAIKGINTTMIHPGHFAPLGSALLATLQPADLQTKCNIASWLASEYSVAEYEDDESPFLRKCREYAARVLVDVIWPFIETSFEAEITKSISKAAIQDSTLNIGTSEENGITSHAHPVVKRATNLLAQFDQAMPKERSAKNSSVVFKIVRETIQFLQKAEARIRALKRTDADIFMIKNLLIIKNELVSLEFGDIRGQSQASSLQHFGHIWETLSPQNWGNLLGSIVGGSLGSALWSRGTPTVTAKTMTVEDMSEQLDEILRLSIYAFTNRWATLMIDSQNRKAGVKPIAKIEAELENLLQRAFSHQPEITGKLKEAIEMSINTQTKESDGKKGIRRY</sequence>
<proteinExistence type="inferred from homology"/>
<dbReference type="InterPro" id="IPR007265">
    <property type="entry name" value="COG_su3"/>
</dbReference>
<evidence type="ECO:0000256" key="8">
    <source>
        <dbReference type="ARBA" id="ARBA00031339"/>
    </source>
</evidence>
<dbReference type="GO" id="GO:0006886">
    <property type="term" value="P:intracellular protein transport"/>
    <property type="evidence" value="ECO:0007669"/>
    <property type="project" value="InterPro"/>
</dbReference>
<dbReference type="GO" id="GO:0006914">
    <property type="term" value="P:autophagy"/>
    <property type="evidence" value="ECO:0007669"/>
    <property type="project" value="TreeGrafter"/>
</dbReference>
<evidence type="ECO:0000259" key="10">
    <source>
        <dbReference type="Pfam" id="PF20671"/>
    </source>
</evidence>
<dbReference type="Pfam" id="PF04136">
    <property type="entry name" value="COG3_N"/>
    <property type="match status" value="1"/>
</dbReference>
<evidence type="ECO:0000256" key="4">
    <source>
        <dbReference type="ARBA" id="ARBA00022448"/>
    </source>
</evidence>
<feature type="domain" description="Conserved oligomeric Golgi complex subunit 3 N-terminal" evidence="9">
    <location>
        <begin position="139"/>
        <end position="283"/>
    </location>
</feature>
<dbReference type="PANTHER" id="PTHR13302">
    <property type="entry name" value="CONSERVED OLIGOMERIC GOLGI COMPLEX COMPONENT 3"/>
    <property type="match status" value="1"/>
</dbReference>
<evidence type="ECO:0000313" key="11">
    <source>
        <dbReference type="EMBL" id="CEO46729.1"/>
    </source>
</evidence>
<reference evidence="11" key="1">
    <citation type="submission" date="2015-01" db="EMBL/GenBank/DDBJ databases">
        <authorList>
            <person name="Durling Mikael"/>
        </authorList>
    </citation>
    <scope>NUCLEOTIDE SEQUENCE</scope>
</reference>
<name>A0A0B7JP20_BIOOC</name>
<keyword evidence="5" id="KW-0653">Protein transport</keyword>
<dbReference type="InterPro" id="IPR048685">
    <property type="entry name" value="COG3_C"/>
</dbReference>
<gene>
    <name evidence="11" type="ORF">BN869_000002784_1</name>
</gene>
<evidence type="ECO:0000256" key="7">
    <source>
        <dbReference type="ARBA" id="ARBA00023136"/>
    </source>
</evidence>
<evidence type="ECO:0000256" key="6">
    <source>
        <dbReference type="ARBA" id="ARBA00023034"/>
    </source>
</evidence>
<dbReference type="GO" id="GO:0007030">
    <property type="term" value="P:Golgi organization"/>
    <property type="evidence" value="ECO:0007669"/>
    <property type="project" value="TreeGrafter"/>
</dbReference>
<keyword evidence="4" id="KW-0813">Transport</keyword>
<evidence type="ECO:0000259" key="9">
    <source>
        <dbReference type="Pfam" id="PF04136"/>
    </source>
</evidence>
<dbReference type="PANTHER" id="PTHR13302:SF8">
    <property type="entry name" value="CONSERVED OLIGOMERIC GOLGI COMPLEX SUBUNIT 3"/>
    <property type="match status" value="1"/>
</dbReference>
<evidence type="ECO:0000256" key="2">
    <source>
        <dbReference type="ARBA" id="ARBA00009936"/>
    </source>
</evidence>
<dbReference type="GO" id="GO:0006891">
    <property type="term" value="P:intra-Golgi vesicle-mediated transport"/>
    <property type="evidence" value="ECO:0007669"/>
    <property type="project" value="TreeGrafter"/>
</dbReference>
<dbReference type="EMBL" id="CDPU01000005">
    <property type="protein sequence ID" value="CEO46729.1"/>
    <property type="molecule type" value="Genomic_DNA"/>
</dbReference>
<dbReference type="GO" id="GO:0017119">
    <property type="term" value="C:Golgi transport complex"/>
    <property type="evidence" value="ECO:0007669"/>
    <property type="project" value="TreeGrafter"/>
</dbReference>
<evidence type="ECO:0000256" key="5">
    <source>
        <dbReference type="ARBA" id="ARBA00022927"/>
    </source>
</evidence>
<dbReference type="GO" id="GO:0005801">
    <property type="term" value="C:cis-Golgi network"/>
    <property type="evidence" value="ECO:0007669"/>
    <property type="project" value="InterPro"/>
</dbReference>
<dbReference type="AlphaFoldDB" id="A0A0B7JP20"/>
<dbReference type="InterPro" id="IPR048320">
    <property type="entry name" value="COG3_N"/>
</dbReference>